<keyword evidence="2" id="KW-1185">Reference proteome</keyword>
<sequence length="191" mass="21389">MTFPNPAVADEARALAESHYSTDQLRHLRNTYNTALVLRQCKGIGPARAPKADAWKLRRADGTEEEPTVDVDAVYERSQQFPYETITVLRRINGAWEIDQEMWGEEPPGPWVLVIDGGRGDDEHSFPSEEEALASLAIHVRECWYQLTDLNAPGLPAGPPVDDAVAIGTYFWATGETYELKRVDDYKRTGA</sequence>
<dbReference type="RefSeq" id="WP_387409418.1">
    <property type="nucleotide sequence ID" value="NZ_JBIASD010000004.1"/>
</dbReference>
<organism evidence="1 2">
    <name type="scientific">Microtetraspora malaysiensis</name>
    <dbReference type="NCBI Taxonomy" id="161358"/>
    <lineage>
        <taxon>Bacteria</taxon>
        <taxon>Bacillati</taxon>
        <taxon>Actinomycetota</taxon>
        <taxon>Actinomycetes</taxon>
        <taxon>Streptosporangiales</taxon>
        <taxon>Streptosporangiaceae</taxon>
        <taxon>Microtetraspora</taxon>
    </lineage>
</organism>
<name>A0ABW6SKD6_9ACTN</name>
<evidence type="ECO:0000313" key="1">
    <source>
        <dbReference type="EMBL" id="MFF3665422.1"/>
    </source>
</evidence>
<evidence type="ECO:0000313" key="2">
    <source>
        <dbReference type="Proteomes" id="UP001602013"/>
    </source>
</evidence>
<reference evidence="1 2" key="1">
    <citation type="submission" date="2024-10" db="EMBL/GenBank/DDBJ databases">
        <title>The Natural Products Discovery Center: Release of the First 8490 Sequenced Strains for Exploring Actinobacteria Biosynthetic Diversity.</title>
        <authorList>
            <person name="Kalkreuter E."/>
            <person name="Kautsar S.A."/>
            <person name="Yang D."/>
            <person name="Bader C.D."/>
            <person name="Teijaro C.N."/>
            <person name="Fluegel L."/>
            <person name="Davis C.M."/>
            <person name="Simpson J.R."/>
            <person name="Lauterbach L."/>
            <person name="Steele A.D."/>
            <person name="Gui C."/>
            <person name="Meng S."/>
            <person name="Li G."/>
            <person name="Viehrig K."/>
            <person name="Ye F."/>
            <person name="Su P."/>
            <person name="Kiefer A.F."/>
            <person name="Nichols A."/>
            <person name="Cepeda A.J."/>
            <person name="Yan W."/>
            <person name="Fan B."/>
            <person name="Jiang Y."/>
            <person name="Adhikari A."/>
            <person name="Zheng C.-J."/>
            <person name="Schuster L."/>
            <person name="Cowan T.M."/>
            <person name="Smanski M.J."/>
            <person name="Chevrette M.G."/>
            <person name="De Carvalho L.P.S."/>
            <person name="Shen B."/>
        </authorList>
    </citation>
    <scope>NUCLEOTIDE SEQUENCE [LARGE SCALE GENOMIC DNA]</scope>
    <source>
        <strain evidence="1 2">NPDC002173</strain>
    </source>
</reference>
<accession>A0ABW6SKD6</accession>
<gene>
    <name evidence="1" type="ORF">ACFYXI_07490</name>
</gene>
<dbReference type="Proteomes" id="UP001602013">
    <property type="component" value="Unassembled WGS sequence"/>
</dbReference>
<dbReference type="EMBL" id="JBIASD010000004">
    <property type="protein sequence ID" value="MFF3665422.1"/>
    <property type="molecule type" value="Genomic_DNA"/>
</dbReference>
<protein>
    <submittedName>
        <fullName evidence="1">Uncharacterized protein</fullName>
    </submittedName>
</protein>
<proteinExistence type="predicted"/>
<comment type="caution">
    <text evidence="1">The sequence shown here is derived from an EMBL/GenBank/DDBJ whole genome shotgun (WGS) entry which is preliminary data.</text>
</comment>